<reference evidence="2" key="1">
    <citation type="submission" date="2023-10" db="EMBL/GenBank/DDBJ databases">
        <authorList>
            <person name="Chen Y."/>
            <person name="Shah S."/>
            <person name="Dougan E. K."/>
            <person name="Thang M."/>
            <person name="Chan C."/>
        </authorList>
    </citation>
    <scope>NUCLEOTIDE SEQUENCE [LARGE SCALE GENOMIC DNA]</scope>
</reference>
<dbReference type="EMBL" id="CAUYUJ010005253">
    <property type="protein sequence ID" value="CAK0812920.1"/>
    <property type="molecule type" value="Genomic_DNA"/>
</dbReference>
<accession>A0ABN9R2E3</accession>
<dbReference type="Proteomes" id="UP001189429">
    <property type="component" value="Unassembled WGS sequence"/>
</dbReference>
<evidence type="ECO:0000256" key="1">
    <source>
        <dbReference type="SAM" id="MobiDB-lite"/>
    </source>
</evidence>
<evidence type="ECO:0000313" key="2">
    <source>
        <dbReference type="EMBL" id="CAK0812920.1"/>
    </source>
</evidence>
<gene>
    <name evidence="2" type="ORF">PCOR1329_LOCUS17044</name>
</gene>
<keyword evidence="3" id="KW-1185">Reference proteome</keyword>
<feature type="compositionally biased region" description="Pro residues" evidence="1">
    <location>
        <begin position="144"/>
        <end position="160"/>
    </location>
</feature>
<organism evidence="2 3">
    <name type="scientific">Prorocentrum cordatum</name>
    <dbReference type="NCBI Taxonomy" id="2364126"/>
    <lineage>
        <taxon>Eukaryota</taxon>
        <taxon>Sar</taxon>
        <taxon>Alveolata</taxon>
        <taxon>Dinophyceae</taxon>
        <taxon>Prorocentrales</taxon>
        <taxon>Prorocentraceae</taxon>
        <taxon>Prorocentrum</taxon>
    </lineage>
</organism>
<comment type="caution">
    <text evidence="2">The sequence shown here is derived from an EMBL/GenBank/DDBJ whole genome shotgun (WGS) entry which is preliminary data.</text>
</comment>
<sequence>PEAAAADVLPQLVFSQLPEAAAALGPGQASDNNPPDSVRAGDGRLSSAASEATEDAECVATLAEVRGAAGASGPSGWRMLELTGAPEAPAGRAERGGRARAALRMGRQASWRDTEVAGACECPSVMESPRQQEPEAAPRAAPRWPVPPVPLPSGVPPAPLPRGEAGPGGAPPSDSPRREEDWRWDELCGAGTARGSLRKAVAVQKVESSSASSGKRPGRLGQRMQWRDAEVLAAHSAVHRAQPEATPASAEQPATGSAASGHGAGEAAAGAGEEGPQQGDAAEDVRPHEGDIVRISADPDYSQRSAVVTKVGENHCTVVVLDASERFGVDERYPYFKNIRLVNSAFRLRNRVAVAGLKGARTRHLNGHTGSIERHPTNGHPVFVTVQKPPAPDKTQLIFKARRPRQPGGPLRAAGTALPAAVRGPPPQRRAGPGRRHRAADGPGRAGIARGQPLGAGHIRPGT</sequence>
<name>A0ABN9R2E3_9DINO</name>
<feature type="compositionally biased region" description="Low complexity" evidence="1">
    <location>
        <begin position="129"/>
        <end position="143"/>
    </location>
</feature>
<evidence type="ECO:0000313" key="3">
    <source>
        <dbReference type="Proteomes" id="UP001189429"/>
    </source>
</evidence>
<feature type="region of interest" description="Disordered" evidence="1">
    <location>
        <begin position="23"/>
        <end position="55"/>
    </location>
</feature>
<feature type="compositionally biased region" description="Low complexity" evidence="1">
    <location>
        <begin position="254"/>
        <end position="280"/>
    </location>
</feature>
<feature type="region of interest" description="Disordered" evidence="1">
    <location>
        <begin position="68"/>
        <end position="284"/>
    </location>
</feature>
<feature type="compositionally biased region" description="Basic and acidic residues" evidence="1">
    <location>
        <begin position="175"/>
        <end position="186"/>
    </location>
</feature>
<feature type="non-terminal residue" evidence="2">
    <location>
        <position position="1"/>
    </location>
</feature>
<proteinExistence type="predicted"/>
<protein>
    <recommendedName>
        <fullName evidence="4">50S ribosomal protein L24, chloroplastic</fullName>
    </recommendedName>
</protein>
<evidence type="ECO:0008006" key="4">
    <source>
        <dbReference type="Google" id="ProtNLM"/>
    </source>
</evidence>
<feature type="region of interest" description="Disordered" evidence="1">
    <location>
        <begin position="404"/>
        <end position="463"/>
    </location>
</feature>